<evidence type="ECO:0000313" key="1">
    <source>
        <dbReference type="EMBL" id="ANZ74212.1"/>
    </source>
</evidence>
<reference evidence="1 2" key="1">
    <citation type="submission" date="2016-02" db="EMBL/GenBank/DDBJ databases">
        <title>Comparative genomic and transcriptomic foundation for Pichia pastoris.</title>
        <authorList>
            <person name="Love K.R."/>
            <person name="Shah K.A."/>
            <person name="Whittaker C.A."/>
            <person name="Wu J."/>
            <person name="Bartlett M.C."/>
            <person name="Ma D."/>
            <person name="Leeson R.L."/>
            <person name="Priest M."/>
            <person name="Young S.K."/>
            <person name="Love J.C."/>
        </authorList>
    </citation>
    <scope>NUCLEOTIDE SEQUENCE [LARGE SCALE GENOMIC DNA]</scope>
    <source>
        <strain evidence="1 2">ATCC 28485</strain>
    </source>
</reference>
<sequence length="175" mass="20049">MTVPLLLTSSHISRNDNRCQVVGYRIFMPFPGRKRNLKQEGGNSIFGTLADGFQSFLLDLVPFSLYYMFFLPLFSQHCRLSLRPLTNGSIISYKYVPMLLTCNPQTPLKKMIIFTCAFLFRTPKFRCLLTHSIASVKGNYHLLITEQLQPTISFCSFKKYQSPFYPGKANAPKIT</sequence>
<evidence type="ECO:0000313" key="2">
    <source>
        <dbReference type="Proteomes" id="UP000094565"/>
    </source>
</evidence>
<keyword evidence="2" id="KW-1185">Reference proteome</keyword>
<protein>
    <submittedName>
        <fullName evidence="1">BA75_00369T0</fullName>
    </submittedName>
</protein>
<dbReference type="EMBL" id="CP014584">
    <property type="protein sequence ID" value="ANZ74212.1"/>
    <property type="molecule type" value="Genomic_DNA"/>
</dbReference>
<name>A0A1B2J8B7_PICPA</name>
<gene>
    <name evidence="1" type="ORF">ATY40_BA7500369</name>
</gene>
<dbReference type="AlphaFoldDB" id="A0A1B2J8B7"/>
<accession>A0A1B2J8B7</accession>
<organism evidence="1 2">
    <name type="scientific">Komagataella pastoris</name>
    <name type="common">Yeast</name>
    <name type="synonym">Pichia pastoris</name>
    <dbReference type="NCBI Taxonomy" id="4922"/>
    <lineage>
        <taxon>Eukaryota</taxon>
        <taxon>Fungi</taxon>
        <taxon>Dikarya</taxon>
        <taxon>Ascomycota</taxon>
        <taxon>Saccharomycotina</taxon>
        <taxon>Pichiomycetes</taxon>
        <taxon>Pichiales</taxon>
        <taxon>Pichiaceae</taxon>
        <taxon>Komagataella</taxon>
    </lineage>
</organism>
<proteinExistence type="predicted"/>
<dbReference type="Proteomes" id="UP000094565">
    <property type="component" value="Chromosome 1"/>
</dbReference>